<dbReference type="EMBL" id="LSCR01000029">
    <property type="protein sequence ID" value="KXB33918.1"/>
    <property type="molecule type" value="Genomic_DNA"/>
</dbReference>
<evidence type="ECO:0000313" key="1">
    <source>
        <dbReference type="EMBL" id="KXB33918.1"/>
    </source>
</evidence>
<evidence type="ECO:0000313" key="2">
    <source>
        <dbReference type="Proteomes" id="UP000070675"/>
    </source>
</evidence>
<reference evidence="2" key="1">
    <citation type="submission" date="2016-01" db="EMBL/GenBank/DDBJ databases">
        <authorList>
            <person name="Mitreva M."/>
            <person name="Pepin K.H."/>
            <person name="Mihindukulasuriya K.A."/>
            <person name="Fulton R."/>
            <person name="Fronick C."/>
            <person name="O'Laughlin M."/>
            <person name="Miner T."/>
            <person name="Herter B."/>
            <person name="Rosa B.A."/>
            <person name="Cordes M."/>
            <person name="Tomlinson C."/>
            <person name="Wollam A."/>
            <person name="Palsikar V.B."/>
            <person name="Mardis E.R."/>
            <person name="Wilson R.K."/>
        </authorList>
    </citation>
    <scope>NUCLEOTIDE SEQUENCE [LARGE SCALE GENOMIC DNA]</scope>
    <source>
        <strain evidence="2">DNF00019</strain>
    </source>
</reference>
<comment type="caution">
    <text evidence="1">The sequence shown here is derived from an EMBL/GenBank/DDBJ whole genome shotgun (WGS) entry which is preliminary data.</text>
</comment>
<dbReference type="PATRIC" id="fig|1393034.3.peg.1119"/>
<organism evidence="1 2">
    <name type="scientific">Atopobium deltae</name>
    <dbReference type="NCBI Taxonomy" id="1393034"/>
    <lineage>
        <taxon>Bacteria</taxon>
        <taxon>Bacillati</taxon>
        <taxon>Actinomycetota</taxon>
        <taxon>Coriobacteriia</taxon>
        <taxon>Coriobacteriales</taxon>
        <taxon>Atopobiaceae</taxon>
        <taxon>Atopobium</taxon>
    </lineage>
</organism>
<accession>A0A133XSK7</accession>
<name>A0A133XSK7_9ACTN</name>
<dbReference type="Proteomes" id="UP000070675">
    <property type="component" value="Unassembled WGS sequence"/>
</dbReference>
<sequence>MLQADGLLDRRKNSSFTCYFVPLPTAVKLFEKSILLNLNLKPKRVLFYTMYPSFAYRPSR</sequence>
<keyword evidence="2" id="KW-1185">Reference proteome</keyword>
<protein>
    <submittedName>
        <fullName evidence="1">Uncharacterized protein</fullName>
    </submittedName>
</protein>
<proteinExistence type="predicted"/>
<dbReference type="AlphaFoldDB" id="A0A133XSK7"/>
<gene>
    <name evidence="1" type="ORF">HMPREF3192_01151</name>
</gene>